<feature type="region of interest" description="Disordered" evidence="2">
    <location>
        <begin position="784"/>
        <end position="839"/>
    </location>
</feature>
<feature type="compositionally biased region" description="Basic and acidic residues" evidence="2">
    <location>
        <begin position="688"/>
        <end position="697"/>
    </location>
</feature>
<dbReference type="PANTHER" id="PTHR28067">
    <property type="entry name" value="DNA REPLICATION REGULATOR SLD3"/>
    <property type="match status" value="1"/>
</dbReference>
<dbReference type="OrthoDB" id="15567at2759"/>
<evidence type="ECO:0000256" key="1">
    <source>
        <dbReference type="SAM" id="Coils"/>
    </source>
</evidence>
<evidence type="ECO:0000313" key="5">
    <source>
        <dbReference type="Proteomes" id="UP000054466"/>
    </source>
</evidence>
<name>A0A0D2B3B6_9EURO</name>
<keyword evidence="1" id="KW-0175">Coiled coil</keyword>
<feature type="region of interest" description="Disordered" evidence="2">
    <location>
        <begin position="655"/>
        <end position="706"/>
    </location>
</feature>
<dbReference type="InterPro" id="IPR042511">
    <property type="entry name" value="Sld3"/>
</dbReference>
<dbReference type="VEuPathDB" id="FungiDB:PV07_03682"/>
<dbReference type="RefSeq" id="XP_016252328.1">
    <property type="nucleotide sequence ID" value="XM_016390426.1"/>
</dbReference>
<dbReference type="GO" id="GO:0006270">
    <property type="term" value="P:DNA replication initiation"/>
    <property type="evidence" value="ECO:0007669"/>
    <property type="project" value="InterPro"/>
</dbReference>
<feature type="domain" description="DNA replication regulator Sld3 C-terminal" evidence="3">
    <location>
        <begin position="317"/>
        <end position="854"/>
    </location>
</feature>
<dbReference type="Pfam" id="PF08639">
    <property type="entry name" value="Sld3_STD"/>
    <property type="match status" value="1"/>
</dbReference>
<proteinExistence type="predicted"/>
<accession>A0A0D2B3B6</accession>
<dbReference type="STRING" id="569365.A0A0D2B3B6"/>
<feature type="compositionally biased region" description="Low complexity" evidence="2">
    <location>
        <begin position="628"/>
        <end position="638"/>
    </location>
</feature>
<feature type="region of interest" description="Disordered" evidence="2">
    <location>
        <begin position="978"/>
        <end position="1010"/>
    </location>
</feature>
<dbReference type="PANTHER" id="PTHR28067:SF1">
    <property type="entry name" value="DNA REPLICATION REGULATOR SLD3"/>
    <property type="match status" value="1"/>
</dbReference>
<feature type="compositionally biased region" description="Polar residues" evidence="2">
    <location>
        <begin position="661"/>
        <end position="681"/>
    </location>
</feature>
<dbReference type="InterPro" id="IPR013948">
    <property type="entry name" value="DNA_replication_reg_Sld3_C"/>
</dbReference>
<feature type="coiled-coil region" evidence="1">
    <location>
        <begin position="723"/>
        <end position="750"/>
    </location>
</feature>
<keyword evidence="5" id="KW-1185">Reference proteome</keyword>
<feature type="compositionally biased region" description="Basic residues" evidence="2">
    <location>
        <begin position="523"/>
        <end position="532"/>
    </location>
</feature>
<evidence type="ECO:0000313" key="4">
    <source>
        <dbReference type="EMBL" id="KIW32112.1"/>
    </source>
</evidence>
<feature type="region of interest" description="Disordered" evidence="2">
    <location>
        <begin position="603"/>
        <end position="643"/>
    </location>
</feature>
<sequence length="1025" mass="112830">MQSSSPSDLQRPILVPAADSSLNVALDSSNLIHSRKRKSNDIEPDNNGSQSDVFAAKLLSPKHATLKFAPVTLVARACLPLAWLNTSSGACGMIFEAAILSVEEWEQRILLVRQIPNGGLYAVERIGQDVYVACALHNLVLEPWCHDAAIGKVAEVKVEELLRGEGDGGPRICHTRTGSFSSLTALPTPKSPKKPTNRRGALARMSILKTKERAVVHGSVASSSSPGLLQPMTTASLDDLAGQDMVQITIPDAIIQSPSIPSSFVSDRPITVSHSAEMGLRNPVDNTVPLNEALPSVPAPLPTSQNPYTDMDPTGHERLRTQYFEHLYTSKTSLAFYVKGPLSRARAHVRSGGDPAKAISELSEFYEQSILPTKKIDLKYKESLAKIIKELPSRALEQEGEDFIGQDATQKKKRSRKKKAKLGKDCLWPDEEDFVAKWWRGRDLKAMSHTAAKQAEEMRKEFADLRMRESEMQMLLILEAMLLELAGSRLSEIAKPVQATDPDVKVESIEDDNNEILATTPKRPPKEKKRRNWSSEIDTIVDRLCIWHTVSLDDLAAADDRSQNNGSTTASSKPNDALKDFCKNVLLPFYSTKLPEQIKSVSRKLGGPEISPKRSKEPHPAPAVTLHKSSSVSSLMKSKPARPLAKRTLERVLSEDHQLNRHTSPPTTLSRGSSVVASMTHNPIIPALKREPSERPVSRGGNLSKSLSFSNREIDLAADQKAHELKRRKLDRLAQQKKELEAAIDALKKPDRRTVAGLFMDEVEDRKSKDKERRAAVQISATPRARRIKESMQEPELPQPPKLTVQGQDPATVIPSSTIKPRPVRLGIPSSNSTTRSSATKRAVLAAIHETPSRGTEKKTSNPLNLPGLCPPSANVVDGFTIAATPASKGTNLGRESVLLSDLDAPSGSPGQIGRFDEIDSGQNLHMTRSRRPVLFTPVKRSEVPLDHVFRDAPEIPEQAGRMMDRVMGGKGRGMMDDSFQWSQSTDGLTKTPGRWSVEQKDVRTEDAEEGDIYDKLGWNDDFDL</sequence>
<dbReference type="Gene3D" id="1.20.58.2130">
    <property type="match status" value="1"/>
</dbReference>
<feature type="compositionally biased region" description="Polar residues" evidence="2">
    <location>
        <begin position="805"/>
        <end position="819"/>
    </location>
</feature>
<feature type="compositionally biased region" description="Polar residues" evidence="2">
    <location>
        <begin position="829"/>
        <end position="839"/>
    </location>
</feature>
<organism evidence="4 5">
    <name type="scientific">Cladophialophora immunda</name>
    <dbReference type="NCBI Taxonomy" id="569365"/>
    <lineage>
        <taxon>Eukaryota</taxon>
        <taxon>Fungi</taxon>
        <taxon>Dikarya</taxon>
        <taxon>Ascomycota</taxon>
        <taxon>Pezizomycotina</taxon>
        <taxon>Eurotiomycetes</taxon>
        <taxon>Chaetothyriomycetidae</taxon>
        <taxon>Chaetothyriales</taxon>
        <taxon>Herpotrichiellaceae</taxon>
        <taxon>Cladophialophora</taxon>
    </lineage>
</organism>
<dbReference type="GO" id="GO:0031261">
    <property type="term" value="C:DNA replication preinitiation complex"/>
    <property type="evidence" value="ECO:0007669"/>
    <property type="project" value="TreeGrafter"/>
</dbReference>
<evidence type="ECO:0000259" key="3">
    <source>
        <dbReference type="Pfam" id="PF08639"/>
    </source>
</evidence>
<dbReference type="EMBL" id="KN847041">
    <property type="protein sequence ID" value="KIW32112.1"/>
    <property type="molecule type" value="Genomic_DNA"/>
</dbReference>
<dbReference type="AlphaFoldDB" id="A0A0D2B3B6"/>
<gene>
    <name evidence="4" type="ORF">PV07_03682</name>
</gene>
<dbReference type="GeneID" id="27342876"/>
<feature type="region of interest" description="Disordered" evidence="2">
    <location>
        <begin position="508"/>
        <end position="532"/>
    </location>
</feature>
<evidence type="ECO:0000256" key="2">
    <source>
        <dbReference type="SAM" id="MobiDB-lite"/>
    </source>
</evidence>
<protein>
    <recommendedName>
        <fullName evidence="3">DNA replication regulator Sld3 C-terminal domain-containing protein</fullName>
    </recommendedName>
</protein>
<reference evidence="4 5" key="1">
    <citation type="submission" date="2015-01" db="EMBL/GenBank/DDBJ databases">
        <title>The Genome Sequence of Cladophialophora immunda CBS83496.</title>
        <authorList>
            <consortium name="The Broad Institute Genomics Platform"/>
            <person name="Cuomo C."/>
            <person name="de Hoog S."/>
            <person name="Gorbushina A."/>
            <person name="Stielow B."/>
            <person name="Teixiera M."/>
            <person name="Abouelleil A."/>
            <person name="Chapman S.B."/>
            <person name="Priest M."/>
            <person name="Young S.K."/>
            <person name="Wortman J."/>
            <person name="Nusbaum C."/>
            <person name="Birren B."/>
        </authorList>
    </citation>
    <scope>NUCLEOTIDE SEQUENCE [LARGE SCALE GENOMIC DNA]</scope>
    <source>
        <strain evidence="4 5">CBS 83496</strain>
    </source>
</reference>
<feature type="compositionally biased region" description="Polar residues" evidence="2">
    <location>
        <begin position="980"/>
        <end position="989"/>
    </location>
</feature>
<dbReference type="Proteomes" id="UP000054466">
    <property type="component" value="Unassembled WGS sequence"/>
</dbReference>
<dbReference type="HOGENOM" id="CLU_006240_1_0_1"/>